<reference evidence="1 2" key="1">
    <citation type="journal article" date="2014" name="Agronomy (Basel)">
        <title>A Draft Genome Sequence for Ensete ventricosum, the Drought-Tolerant Tree Against Hunger.</title>
        <authorList>
            <person name="Harrison J."/>
            <person name="Moore K.A."/>
            <person name="Paszkiewicz K."/>
            <person name="Jones T."/>
            <person name="Grant M."/>
            <person name="Ambacheew D."/>
            <person name="Muzemil S."/>
            <person name="Studholme D.J."/>
        </authorList>
    </citation>
    <scope>NUCLEOTIDE SEQUENCE [LARGE SCALE GENOMIC DNA]</scope>
</reference>
<evidence type="ECO:0000313" key="1">
    <source>
        <dbReference type="EMBL" id="RRT39642.1"/>
    </source>
</evidence>
<dbReference type="Proteomes" id="UP000287651">
    <property type="component" value="Unassembled WGS sequence"/>
</dbReference>
<organism evidence="1 2">
    <name type="scientific">Ensete ventricosum</name>
    <name type="common">Abyssinian banana</name>
    <name type="synonym">Musa ensete</name>
    <dbReference type="NCBI Taxonomy" id="4639"/>
    <lineage>
        <taxon>Eukaryota</taxon>
        <taxon>Viridiplantae</taxon>
        <taxon>Streptophyta</taxon>
        <taxon>Embryophyta</taxon>
        <taxon>Tracheophyta</taxon>
        <taxon>Spermatophyta</taxon>
        <taxon>Magnoliopsida</taxon>
        <taxon>Liliopsida</taxon>
        <taxon>Zingiberales</taxon>
        <taxon>Musaceae</taxon>
        <taxon>Ensete</taxon>
    </lineage>
</organism>
<accession>A0A426XJL3</accession>
<dbReference type="EMBL" id="AMZH03020010">
    <property type="protein sequence ID" value="RRT39642.1"/>
    <property type="molecule type" value="Genomic_DNA"/>
</dbReference>
<gene>
    <name evidence="1" type="ORF">B296_00048144</name>
</gene>
<proteinExistence type="predicted"/>
<dbReference type="AlphaFoldDB" id="A0A426XJL3"/>
<protein>
    <submittedName>
        <fullName evidence="1">Uncharacterized protein</fullName>
    </submittedName>
</protein>
<evidence type="ECO:0000313" key="2">
    <source>
        <dbReference type="Proteomes" id="UP000287651"/>
    </source>
</evidence>
<comment type="caution">
    <text evidence="1">The sequence shown here is derived from an EMBL/GenBank/DDBJ whole genome shotgun (WGS) entry which is preliminary data.</text>
</comment>
<name>A0A426XJL3_ENSVE</name>
<sequence length="109" mass="12861">MERRVACGALKQALRRRPQGTRSHTCRLQIPASPTTDRVVCSTRQRALNWIHPTQRNRKLDVAFLRCAELRLFDPKRKEKKHRRERKEAVGGSRTCLRVCEAAFWMDYK</sequence>